<proteinExistence type="predicted"/>
<name>A0A1D2M4W0_ORCCI</name>
<dbReference type="GO" id="GO:0006753">
    <property type="term" value="P:nucleoside phosphate metabolic process"/>
    <property type="evidence" value="ECO:0007669"/>
    <property type="project" value="TreeGrafter"/>
</dbReference>
<dbReference type="Proteomes" id="UP000094527">
    <property type="component" value="Unassembled WGS sequence"/>
</dbReference>
<keyword evidence="14" id="KW-1185">Reference proteome</keyword>
<evidence type="ECO:0000256" key="5">
    <source>
        <dbReference type="ARBA" id="ARBA00022801"/>
    </source>
</evidence>
<evidence type="ECO:0000256" key="6">
    <source>
        <dbReference type="ARBA" id="ARBA00022842"/>
    </source>
</evidence>
<dbReference type="PROSITE" id="PS51462">
    <property type="entry name" value="NUDIX"/>
    <property type="match status" value="1"/>
</dbReference>
<comment type="cofactor">
    <cofactor evidence="1">
        <name>Mg(2+)</name>
        <dbReference type="ChEBI" id="CHEBI:18420"/>
    </cofactor>
</comment>
<comment type="catalytic activity">
    <reaction evidence="7">
        <text>UDP-sugar + H2O = UMP + alpha-D-aldose 1-phosphate.</text>
        <dbReference type="EC" id="3.6.1.45"/>
    </reaction>
</comment>
<dbReference type="EMBL" id="LJIJ01004239">
    <property type="protein sequence ID" value="ODM88018.1"/>
    <property type="molecule type" value="Genomic_DNA"/>
</dbReference>
<keyword evidence="6" id="KW-0460">Magnesium</keyword>
<evidence type="ECO:0000256" key="10">
    <source>
        <dbReference type="ARBA" id="ARBA00071467"/>
    </source>
</evidence>
<dbReference type="GO" id="GO:0019693">
    <property type="term" value="P:ribose phosphate metabolic process"/>
    <property type="evidence" value="ECO:0007669"/>
    <property type="project" value="TreeGrafter"/>
</dbReference>
<evidence type="ECO:0000256" key="7">
    <source>
        <dbReference type="ARBA" id="ARBA00051086"/>
    </source>
</evidence>
<organism evidence="13 14">
    <name type="scientific">Orchesella cincta</name>
    <name type="common">Springtail</name>
    <name type="synonym">Podura cincta</name>
    <dbReference type="NCBI Taxonomy" id="48709"/>
    <lineage>
        <taxon>Eukaryota</taxon>
        <taxon>Metazoa</taxon>
        <taxon>Ecdysozoa</taxon>
        <taxon>Arthropoda</taxon>
        <taxon>Hexapoda</taxon>
        <taxon>Collembola</taxon>
        <taxon>Entomobryomorpha</taxon>
        <taxon>Entomobryoidea</taxon>
        <taxon>Orchesellidae</taxon>
        <taxon>Orchesellinae</taxon>
        <taxon>Orchesella</taxon>
    </lineage>
</organism>
<evidence type="ECO:0000256" key="2">
    <source>
        <dbReference type="ARBA" id="ARBA00004496"/>
    </source>
</evidence>
<feature type="domain" description="Nudix hydrolase" evidence="12">
    <location>
        <begin position="13"/>
        <end position="190"/>
    </location>
</feature>
<evidence type="ECO:0000256" key="9">
    <source>
        <dbReference type="ARBA" id="ARBA00066480"/>
    </source>
</evidence>
<dbReference type="InterPro" id="IPR015797">
    <property type="entry name" value="NUDIX_hydrolase-like_dom_sf"/>
</dbReference>
<gene>
    <name evidence="13" type="ORF">Ocin01_18665</name>
</gene>
<dbReference type="GO" id="GO:0005737">
    <property type="term" value="C:cytoplasm"/>
    <property type="evidence" value="ECO:0007669"/>
    <property type="project" value="UniProtKB-SubCell"/>
</dbReference>
<evidence type="ECO:0000313" key="13">
    <source>
        <dbReference type="EMBL" id="ODM88018.1"/>
    </source>
</evidence>
<evidence type="ECO:0000313" key="14">
    <source>
        <dbReference type="Proteomes" id="UP000094527"/>
    </source>
</evidence>
<evidence type="ECO:0000256" key="8">
    <source>
        <dbReference type="ARBA" id="ARBA00054674"/>
    </source>
</evidence>
<dbReference type="PANTHER" id="PTHR11839:SF15">
    <property type="entry name" value="URIDINE DIPHOSPHATE GLUCOSE PYROPHOSPHATASE NUDT14"/>
    <property type="match status" value="1"/>
</dbReference>
<evidence type="ECO:0000256" key="11">
    <source>
        <dbReference type="ARBA" id="ARBA00080475"/>
    </source>
</evidence>
<dbReference type="SUPFAM" id="SSF55811">
    <property type="entry name" value="Nudix"/>
    <property type="match status" value="1"/>
</dbReference>
<protein>
    <recommendedName>
        <fullName evidence="10">Uridine diphosphate glucose pyrophosphatase NUDT14</fullName>
        <ecNumber evidence="9">3.6.1.45</ecNumber>
    </recommendedName>
    <alternativeName>
        <fullName evidence="11">Nucleoside diphosphate-linked moiety X motif 14</fullName>
    </alternativeName>
</protein>
<comment type="subunit">
    <text evidence="3">Homodimer.</text>
</comment>
<accession>A0A1D2M4W0</accession>
<dbReference type="GO" id="GO:0008768">
    <property type="term" value="F:UDP-sugar diphosphatase activity"/>
    <property type="evidence" value="ECO:0007669"/>
    <property type="project" value="UniProtKB-EC"/>
</dbReference>
<keyword evidence="4" id="KW-0963">Cytoplasm</keyword>
<dbReference type="OrthoDB" id="10249920at2759"/>
<comment type="function">
    <text evidence="8">Hydrolyzes UDP-glucose to glucose 1-phosphate and UMP and ADP-ribose to ribose 5-phosphate and AMP. The physiological substrate is probably UDP-glucose. Poor activity on other substrates such as ADP-glucose, CDP-glucose, GDP-glucose and GDP-mannose.</text>
</comment>
<keyword evidence="5" id="KW-0378">Hydrolase</keyword>
<evidence type="ECO:0000259" key="12">
    <source>
        <dbReference type="PROSITE" id="PS51462"/>
    </source>
</evidence>
<dbReference type="InterPro" id="IPR000086">
    <property type="entry name" value="NUDIX_hydrolase_dom"/>
</dbReference>
<dbReference type="AlphaFoldDB" id="A0A1D2M4W0"/>
<reference evidence="13 14" key="1">
    <citation type="journal article" date="2016" name="Genome Biol. Evol.">
        <title>Gene Family Evolution Reflects Adaptation to Soil Environmental Stressors in the Genome of the Collembolan Orchesella cincta.</title>
        <authorList>
            <person name="Faddeeva-Vakhrusheva A."/>
            <person name="Derks M.F."/>
            <person name="Anvar S.Y."/>
            <person name="Agamennone V."/>
            <person name="Suring W."/>
            <person name="Smit S."/>
            <person name="van Straalen N.M."/>
            <person name="Roelofs D."/>
        </authorList>
    </citation>
    <scope>NUCLEOTIDE SEQUENCE [LARGE SCALE GENOMIC DNA]</scope>
    <source>
        <tissue evidence="13">Mixed pool</tissue>
    </source>
</reference>
<comment type="caution">
    <text evidence="13">The sequence shown here is derived from an EMBL/GenBank/DDBJ whole genome shotgun (WGS) entry which is preliminary data.</text>
</comment>
<dbReference type="Gene3D" id="3.90.79.10">
    <property type="entry name" value="Nucleoside Triphosphate Pyrophosphohydrolase"/>
    <property type="match status" value="1"/>
</dbReference>
<dbReference type="FunFam" id="3.90.79.10:FF:000035">
    <property type="entry name" value="Uridine diphosphate glucose pyrophosphatase"/>
    <property type="match status" value="1"/>
</dbReference>
<evidence type="ECO:0000256" key="4">
    <source>
        <dbReference type="ARBA" id="ARBA00022490"/>
    </source>
</evidence>
<evidence type="ECO:0000256" key="3">
    <source>
        <dbReference type="ARBA" id="ARBA00011738"/>
    </source>
</evidence>
<comment type="subcellular location">
    <subcellularLocation>
        <location evidence="2">Cytoplasm</location>
    </subcellularLocation>
</comment>
<dbReference type="OMA" id="CLLYHKQ"/>
<sequence>MNNGKKRYWDMLKVHESVACVLYNTSRDVLIFVKQFRPGTQLKEDFIPYCAVFVYRALSTGSTTTSIEVEGQSVDWDKVSPNLGITLELCAGIVDETLNLNEIVKKEVLEECGYEIPSENFQRVTSYRTTGISGSKQTLFYAECTDQMKISEGGGLAEEGEFIDVVEMSIPQVRNLIQDEQVTRPATLLFGITWFLMNKV</sequence>
<dbReference type="PANTHER" id="PTHR11839">
    <property type="entry name" value="UDP/ADP-SUGAR PYROPHOSPHATASE"/>
    <property type="match status" value="1"/>
</dbReference>
<dbReference type="CDD" id="cd18887">
    <property type="entry name" value="NUDIX_UGPPase_Nudt14"/>
    <property type="match status" value="1"/>
</dbReference>
<dbReference type="EC" id="3.6.1.45" evidence="9"/>
<dbReference type="STRING" id="48709.A0A1D2M4W0"/>
<evidence type="ECO:0000256" key="1">
    <source>
        <dbReference type="ARBA" id="ARBA00001946"/>
    </source>
</evidence>